<gene>
    <name evidence="12" type="primary">ENO4</name>
</gene>
<dbReference type="InterPro" id="IPR020811">
    <property type="entry name" value="Enolase_N"/>
</dbReference>
<feature type="compositionally biased region" description="Pro residues" evidence="9">
    <location>
        <begin position="364"/>
        <end position="376"/>
    </location>
</feature>
<dbReference type="CDD" id="cd22974">
    <property type="entry name" value="DD_ENO4"/>
    <property type="match status" value="1"/>
</dbReference>
<evidence type="ECO:0000256" key="2">
    <source>
        <dbReference type="ARBA" id="ARBA00009604"/>
    </source>
</evidence>
<dbReference type="SUPFAM" id="SSF51604">
    <property type="entry name" value="Enolase C-terminal domain-like"/>
    <property type="match status" value="1"/>
</dbReference>
<dbReference type="eggNOG" id="KOG2670">
    <property type="taxonomic scope" value="Eukaryota"/>
</dbReference>
<evidence type="ECO:0000256" key="6">
    <source>
        <dbReference type="ARBA" id="ARBA00031125"/>
    </source>
</evidence>
<dbReference type="UniPathway" id="UPA00109">
    <property type="reaction ID" value="UER00187"/>
</dbReference>
<evidence type="ECO:0000256" key="3">
    <source>
        <dbReference type="ARBA" id="ARBA00012058"/>
    </source>
</evidence>
<accession>G1M643</accession>
<dbReference type="AlphaFoldDB" id="G1M643"/>
<dbReference type="PANTHER" id="PTHR11902:SF30">
    <property type="entry name" value="ENOLASE 4"/>
    <property type="match status" value="1"/>
</dbReference>
<evidence type="ECO:0000313" key="12">
    <source>
        <dbReference type="Ensembl" id="ENSAMEP00000014811.2"/>
    </source>
</evidence>
<feature type="region of interest" description="Disordered" evidence="9">
    <location>
        <begin position="344"/>
        <end position="401"/>
    </location>
</feature>
<name>G1M643_AILME</name>
<dbReference type="PANTHER" id="PTHR11902">
    <property type="entry name" value="ENOLASE"/>
    <property type="match status" value="1"/>
</dbReference>
<dbReference type="Gene3D" id="3.20.20.120">
    <property type="entry name" value="Enolase-like C-terminal domain"/>
    <property type="match status" value="1"/>
</dbReference>
<evidence type="ECO:0000256" key="7">
    <source>
        <dbReference type="ARBA" id="ARBA00034855"/>
    </source>
</evidence>
<dbReference type="Ensembl" id="ENSAMET00000015423.2">
    <property type="protein sequence ID" value="ENSAMEP00000014811.2"/>
    <property type="gene ID" value="ENSAMEG00000014046.2"/>
</dbReference>
<evidence type="ECO:0000256" key="8">
    <source>
        <dbReference type="ARBA" id="ARBA00048333"/>
    </source>
</evidence>
<feature type="domain" description="Enolase N-terminal" evidence="11">
    <location>
        <begin position="248"/>
        <end position="434"/>
    </location>
</feature>
<proteinExistence type="inferred from homology"/>
<evidence type="ECO:0000256" key="4">
    <source>
        <dbReference type="ARBA" id="ARBA00023152"/>
    </source>
</evidence>
<evidence type="ECO:0000313" key="13">
    <source>
        <dbReference type="Proteomes" id="UP000008912"/>
    </source>
</evidence>
<comment type="pathway">
    <text evidence="1">Carbohydrate degradation; glycolysis; pyruvate from D-glyceraldehyde 3-phosphate: step 4/5.</text>
</comment>
<dbReference type="GO" id="GO:0000287">
    <property type="term" value="F:magnesium ion binding"/>
    <property type="evidence" value="ECO:0007669"/>
    <property type="project" value="InterPro"/>
</dbReference>
<dbReference type="SMART" id="SM01193">
    <property type="entry name" value="Enolase_N"/>
    <property type="match status" value="1"/>
</dbReference>
<evidence type="ECO:0000256" key="9">
    <source>
        <dbReference type="SAM" id="MobiDB-lite"/>
    </source>
</evidence>
<dbReference type="EC" id="4.2.1.11" evidence="3"/>
<keyword evidence="4" id="KW-0324">Glycolysis</keyword>
<feature type="compositionally biased region" description="Basic and acidic residues" evidence="9">
    <location>
        <begin position="344"/>
        <end position="355"/>
    </location>
</feature>
<dbReference type="GO" id="GO:0006096">
    <property type="term" value="P:glycolytic process"/>
    <property type="evidence" value="ECO:0007669"/>
    <property type="project" value="UniProtKB-UniPathway"/>
</dbReference>
<organism evidence="12 13">
    <name type="scientific">Ailuropoda melanoleuca</name>
    <name type="common">Giant panda</name>
    <dbReference type="NCBI Taxonomy" id="9646"/>
    <lineage>
        <taxon>Eukaryota</taxon>
        <taxon>Metazoa</taxon>
        <taxon>Chordata</taxon>
        <taxon>Craniata</taxon>
        <taxon>Vertebrata</taxon>
        <taxon>Euteleostomi</taxon>
        <taxon>Mammalia</taxon>
        <taxon>Eutheria</taxon>
        <taxon>Laurasiatheria</taxon>
        <taxon>Carnivora</taxon>
        <taxon>Caniformia</taxon>
        <taxon>Ursidae</taxon>
        <taxon>Ailuropoda</taxon>
    </lineage>
</organism>
<evidence type="ECO:0000259" key="10">
    <source>
        <dbReference type="SMART" id="SM01192"/>
    </source>
</evidence>
<keyword evidence="13" id="KW-1185">Reference proteome</keyword>
<evidence type="ECO:0000259" key="11">
    <source>
        <dbReference type="SMART" id="SM01193"/>
    </source>
</evidence>
<dbReference type="InterPro" id="IPR047500">
    <property type="entry name" value="DD_ENO4"/>
</dbReference>
<feature type="domain" description="Enolase C-terminal TIM barrel" evidence="10">
    <location>
        <begin position="446"/>
        <end position="751"/>
    </location>
</feature>
<dbReference type="InParanoid" id="G1M643"/>
<dbReference type="Pfam" id="PF00113">
    <property type="entry name" value="Enolase_C"/>
    <property type="match status" value="1"/>
</dbReference>
<dbReference type="Proteomes" id="UP000008912">
    <property type="component" value="Unassembled WGS sequence"/>
</dbReference>
<dbReference type="SUPFAM" id="SSF54826">
    <property type="entry name" value="Enolase N-terminal domain-like"/>
    <property type="match status" value="1"/>
</dbReference>
<dbReference type="GO" id="GO:0004634">
    <property type="term" value="F:phosphopyruvate hydratase activity"/>
    <property type="evidence" value="ECO:0007669"/>
    <property type="project" value="UniProtKB-EC"/>
</dbReference>
<reference evidence="12" key="3">
    <citation type="submission" date="2025-09" db="UniProtKB">
        <authorList>
            <consortium name="Ensembl"/>
        </authorList>
    </citation>
    <scope>IDENTIFICATION</scope>
</reference>
<dbReference type="HOGENOM" id="CLU_493979_0_0_1"/>
<protein>
    <recommendedName>
        <fullName evidence="7">Enolase 4</fullName>
        <ecNumber evidence="3">4.2.1.11</ecNumber>
    </recommendedName>
    <alternativeName>
        <fullName evidence="6">2-phospho-D-glycerate hydro-lyase</fullName>
    </alternativeName>
</protein>
<comment type="similarity">
    <text evidence="2">Belongs to the enolase family.</text>
</comment>
<dbReference type="Gene3D" id="3.30.390.10">
    <property type="entry name" value="Enolase-like, N-terminal domain"/>
    <property type="match status" value="1"/>
</dbReference>
<dbReference type="InterPro" id="IPR029017">
    <property type="entry name" value="Enolase-like_N"/>
</dbReference>
<reference evidence="12" key="2">
    <citation type="submission" date="2025-08" db="UniProtKB">
        <authorList>
            <consortium name="Ensembl"/>
        </authorList>
    </citation>
    <scope>IDENTIFICATION</scope>
</reference>
<dbReference type="GeneTree" id="ENSGT00950000182805"/>
<dbReference type="InterPro" id="IPR036849">
    <property type="entry name" value="Enolase-like_C_sf"/>
</dbReference>
<reference evidence="12 13" key="1">
    <citation type="journal article" date="2010" name="Nature">
        <title>The sequence and de novo assembly of the giant panda genome.</title>
        <authorList>
            <person name="Li R."/>
            <person name="Fan W."/>
            <person name="Tian G."/>
            <person name="Zhu H."/>
            <person name="He L."/>
            <person name="Cai J."/>
            <person name="Huang Q."/>
            <person name="Cai Q."/>
            <person name="Li B."/>
            <person name="Bai Y."/>
            <person name="Zhang Z."/>
            <person name="Zhang Y."/>
            <person name="Wang W."/>
            <person name="Li J."/>
            <person name="Wei F."/>
            <person name="Li H."/>
            <person name="Jian M."/>
            <person name="Li J."/>
            <person name="Zhang Z."/>
            <person name="Nielsen R."/>
            <person name="Li D."/>
            <person name="Gu W."/>
            <person name="Yang Z."/>
            <person name="Xuan Z."/>
            <person name="Ryder O.A."/>
            <person name="Leung F.C."/>
            <person name="Zhou Y."/>
            <person name="Cao J."/>
            <person name="Sun X."/>
            <person name="Fu Y."/>
            <person name="Fang X."/>
            <person name="Guo X."/>
            <person name="Wang B."/>
            <person name="Hou R."/>
            <person name="Shen F."/>
            <person name="Mu B."/>
            <person name="Ni P."/>
            <person name="Lin R."/>
            <person name="Qian W."/>
            <person name="Wang G."/>
            <person name="Yu C."/>
            <person name="Nie W."/>
            <person name="Wang J."/>
            <person name="Wu Z."/>
            <person name="Liang H."/>
            <person name="Min J."/>
            <person name="Wu Q."/>
            <person name="Cheng S."/>
            <person name="Ruan J."/>
            <person name="Wang M."/>
            <person name="Shi Z."/>
            <person name="Wen M."/>
            <person name="Liu B."/>
            <person name="Ren X."/>
            <person name="Zheng H."/>
            <person name="Dong D."/>
            <person name="Cook K."/>
            <person name="Shan G."/>
            <person name="Zhang H."/>
            <person name="Kosiol C."/>
            <person name="Xie X."/>
            <person name="Lu Z."/>
            <person name="Zheng H."/>
            <person name="Li Y."/>
            <person name="Steiner C.C."/>
            <person name="Lam T.T."/>
            <person name="Lin S."/>
            <person name="Zhang Q."/>
            <person name="Li G."/>
            <person name="Tian J."/>
            <person name="Gong T."/>
            <person name="Liu H."/>
            <person name="Zhang D."/>
            <person name="Fang L."/>
            <person name="Ye C."/>
            <person name="Zhang J."/>
            <person name="Hu W."/>
            <person name="Xu A."/>
            <person name="Ren Y."/>
            <person name="Zhang G."/>
            <person name="Bruford M.W."/>
            <person name="Li Q."/>
            <person name="Ma L."/>
            <person name="Guo Y."/>
            <person name="An N."/>
            <person name="Hu Y."/>
            <person name="Zheng Y."/>
            <person name="Shi Y."/>
            <person name="Li Z."/>
            <person name="Liu Q."/>
            <person name="Chen Y."/>
            <person name="Zhao J."/>
            <person name="Qu N."/>
            <person name="Zhao S."/>
            <person name="Tian F."/>
            <person name="Wang X."/>
            <person name="Wang H."/>
            <person name="Xu L."/>
            <person name="Liu X."/>
            <person name="Vinar T."/>
            <person name="Wang Y."/>
            <person name="Lam T.W."/>
            <person name="Yiu S.M."/>
            <person name="Liu S."/>
            <person name="Zhang H."/>
            <person name="Li D."/>
            <person name="Huang Y."/>
            <person name="Wang X."/>
            <person name="Yang G."/>
            <person name="Jiang Z."/>
            <person name="Wang J."/>
            <person name="Qin N."/>
            <person name="Li L."/>
            <person name="Li J."/>
            <person name="Bolund L."/>
            <person name="Kristiansen K."/>
            <person name="Wong G.K."/>
            <person name="Olson M."/>
            <person name="Zhang X."/>
            <person name="Li S."/>
            <person name="Yang H."/>
            <person name="Wang J."/>
            <person name="Wang J."/>
        </authorList>
    </citation>
    <scope>NUCLEOTIDE SEQUENCE [LARGE SCALE GENOMIC DNA]</scope>
</reference>
<dbReference type="InterPro" id="IPR020810">
    <property type="entry name" value="Enolase_C"/>
</dbReference>
<feature type="region of interest" description="Disordered" evidence="9">
    <location>
        <begin position="167"/>
        <end position="192"/>
    </location>
</feature>
<dbReference type="STRING" id="9646.ENSAMEP00000014811"/>
<feature type="compositionally biased region" description="Polar residues" evidence="9">
    <location>
        <begin position="167"/>
        <end position="177"/>
    </location>
</feature>
<evidence type="ECO:0000256" key="1">
    <source>
        <dbReference type="ARBA" id="ARBA00005031"/>
    </source>
</evidence>
<sequence>MNEFLVPPRPREDTSVPKSGPALDALATRRSSPTASNEGFGGRRGGAKMARGPGPWGPRRATGGSGPSLEVEANAPTLPQKAFPESVNSIPNRKTVRESGKRRWQGQSVRSKGTQAPGPTPQVEERRGRRSHAQLQPRLEPKLDASRDLGVEISLRCLVTGRTLSGPQANPSCSLKSPTMGEGGGGGRSCGTTRELQRLKQQAMEYYRENDVPRRLEELLNSTFYLQPADVYGHLANCFSKLAKPPTICKVVGKNVLDGLGLPTLQVEIFCTIQNFPKNICSVVISTHFEVQEDAEQAERGDAVSTAVRWVNDTITEELRGVAPSDQAAVDHVLRTLFENKVQEDKERRELEKSLQDPAVTTPSPLPPPPPPSPPPAKKKGQKQGRNDAFTEKPIVPPEPVEPVLNGSMAIGAVSLAVAKSSAILGNSPLYLNIALLKHHQEQPTKLTVPLPMVSLISCGKSSPGKLNLMKEVMCIPHPGLTAKQGVEMLLEIQKHINKTIETPPPPKTETKKGHNGSKKGQQPITGKMSHLGCLTVNYDTTEQPLLLIQGICANLGLDMGTSLHLAINCAAHELMDYSRGKYEVMLGTHKNAAELVDLYVDLINSFPSIIALIDPFRKEDSEQWDSICNALGSRCHIIAGAASKSISKLLEGSDISTPKSSGLVIKHTNQTTMSDLVEITNLLDSKKHIAVFGSTEGESSDDSLVDLAVGLGVRFIKLGGLSRGERVVKYNRLLTIEEELVRNGTLGFNEEHTFFPLNDKAEEGTKAPETAATMAGELPELPEPIFPTEVMGALAKA</sequence>
<feature type="region of interest" description="Disordered" evidence="9">
    <location>
        <begin position="1"/>
        <end position="141"/>
    </location>
</feature>
<feature type="compositionally biased region" description="Polar residues" evidence="9">
    <location>
        <begin position="105"/>
        <end position="114"/>
    </location>
</feature>
<dbReference type="SMART" id="SM01192">
    <property type="entry name" value="Enolase_C"/>
    <property type="match status" value="1"/>
</dbReference>
<evidence type="ECO:0000256" key="5">
    <source>
        <dbReference type="ARBA" id="ARBA00023239"/>
    </source>
</evidence>
<dbReference type="GO" id="GO:0000015">
    <property type="term" value="C:phosphopyruvate hydratase complex"/>
    <property type="evidence" value="ECO:0007669"/>
    <property type="project" value="InterPro"/>
</dbReference>
<keyword evidence="5" id="KW-0456">Lyase</keyword>
<feature type="region of interest" description="Disordered" evidence="9">
    <location>
        <begin position="500"/>
        <end position="525"/>
    </location>
</feature>
<dbReference type="InterPro" id="IPR000941">
    <property type="entry name" value="Enolase"/>
</dbReference>
<comment type="catalytic activity">
    <reaction evidence="8">
        <text>(2R)-2-phosphoglycerate = phosphoenolpyruvate + H2O</text>
        <dbReference type="Rhea" id="RHEA:10164"/>
        <dbReference type="ChEBI" id="CHEBI:15377"/>
        <dbReference type="ChEBI" id="CHEBI:58289"/>
        <dbReference type="ChEBI" id="CHEBI:58702"/>
        <dbReference type="EC" id="4.2.1.11"/>
    </reaction>
</comment>